<gene>
    <name evidence="1" type="ORF">POCTA_138.1.T0480157</name>
</gene>
<dbReference type="Proteomes" id="UP000683925">
    <property type="component" value="Unassembled WGS sequence"/>
</dbReference>
<accession>A0A8S1US44</accession>
<keyword evidence="2" id="KW-1185">Reference proteome</keyword>
<protein>
    <submittedName>
        <fullName evidence="1">Uncharacterized protein</fullName>
    </submittedName>
</protein>
<dbReference type="EMBL" id="CAJJDP010000048">
    <property type="protein sequence ID" value="CAD8166439.1"/>
    <property type="molecule type" value="Genomic_DNA"/>
</dbReference>
<name>A0A8S1US44_PAROT</name>
<sequence length="184" mass="22078">MDLVKQAFQKLYFPDQCYENMKVQIDQFSYNEINSLMEFYVQNYLDSIKRSALVTLLELERQYQKSLLIVRDQNTKDKHFRMDYFKSIRQTWHQWKYAEYTNLMNQLNLTLSSNIVILQTKNYNSLRTKGLLANLLLTRIRKGGNQGFEKKIIMSNDKSPDNQKLQMNLLPNQEKNMMNLKKKL</sequence>
<reference evidence="1" key="1">
    <citation type="submission" date="2021-01" db="EMBL/GenBank/DDBJ databases">
        <authorList>
            <consortium name="Genoscope - CEA"/>
            <person name="William W."/>
        </authorList>
    </citation>
    <scope>NUCLEOTIDE SEQUENCE</scope>
</reference>
<evidence type="ECO:0000313" key="1">
    <source>
        <dbReference type="EMBL" id="CAD8166439.1"/>
    </source>
</evidence>
<proteinExistence type="predicted"/>
<dbReference type="AlphaFoldDB" id="A0A8S1US44"/>
<organism evidence="1 2">
    <name type="scientific">Paramecium octaurelia</name>
    <dbReference type="NCBI Taxonomy" id="43137"/>
    <lineage>
        <taxon>Eukaryota</taxon>
        <taxon>Sar</taxon>
        <taxon>Alveolata</taxon>
        <taxon>Ciliophora</taxon>
        <taxon>Intramacronucleata</taxon>
        <taxon>Oligohymenophorea</taxon>
        <taxon>Peniculida</taxon>
        <taxon>Parameciidae</taxon>
        <taxon>Paramecium</taxon>
    </lineage>
</organism>
<evidence type="ECO:0000313" key="2">
    <source>
        <dbReference type="Proteomes" id="UP000683925"/>
    </source>
</evidence>
<comment type="caution">
    <text evidence="1">The sequence shown here is derived from an EMBL/GenBank/DDBJ whole genome shotgun (WGS) entry which is preliminary data.</text>
</comment>